<keyword evidence="2" id="KW-1185">Reference proteome</keyword>
<comment type="caution">
    <text evidence="1">The sequence shown here is derived from an EMBL/GenBank/DDBJ whole genome shotgun (WGS) entry which is preliminary data.</text>
</comment>
<evidence type="ECO:0000313" key="1">
    <source>
        <dbReference type="EMBL" id="KGX90255.1"/>
    </source>
</evidence>
<evidence type="ECO:0008006" key="3">
    <source>
        <dbReference type="Google" id="ProtNLM"/>
    </source>
</evidence>
<dbReference type="AlphaFoldDB" id="A0A0A5GGL1"/>
<dbReference type="EMBL" id="AVPE01000016">
    <property type="protein sequence ID" value="KGX90255.1"/>
    <property type="molecule type" value="Genomic_DNA"/>
</dbReference>
<dbReference type="Proteomes" id="UP000030528">
    <property type="component" value="Unassembled WGS sequence"/>
</dbReference>
<proteinExistence type="predicted"/>
<accession>A0A0A5GGL1</accession>
<name>A0A0A5GGL1_9BACI</name>
<sequence length="36" mass="4041">MHVLQLTKKGLKNTSVDTVLQALSIRMLFLTIQVLS</sequence>
<evidence type="ECO:0000313" key="2">
    <source>
        <dbReference type="Proteomes" id="UP000030528"/>
    </source>
</evidence>
<reference evidence="1 2" key="1">
    <citation type="submission" date="2013-08" db="EMBL/GenBank/DDBJ databases">
        <authorList>
            <person name="Huang J."/>
            <person name="Wang G."/>
        </authorList>
    </citation>
    <scope>NUCLEOTIDE SEQUENCE [LARGE SCALE GENOMIC DNA]</scope>
    <source>
        <strain evidence="1 2">JSM 076056</strain>
    </source>
</reference>
<protein>
    <recommendedName>
        <fullName evidence="3">Transposase</fullName>
    </recommendedName>
</protein>
<gene>
    <name evidence="1" type="ORF">N781_08150</name>
</gene>
<organism evidence="1 2">
    <name type="scientific">Pontibacillus halophilus JSM 076056 = DSM 19796</name>
    <dbReference type="NCBI Taxonomy" id="1385510"/>
    <lineage>
        <taxon>Bacteria</taxon>
        <taxon>Bacillati</taxon>
        <taxon>Bacillota</taxon>
        <taxon>Bacilli</taxon>
        <taxon>Bacillales</taxon>
        <taxon>Bacillaceae</taxon>
        <taxon>Pontibacillus</taxon>
    </lineage>
</organism>